<dbReference type="RefSeq" id="WP_199286480.1">
    <property type="nucleotide sequence ID" value="NZ_UXAW01000120.1"/>
</dbReference>
<comment type="similarity">
    <text evidence="1">Belongs to the SorC transcriptional regulatory family.</text>
</comment>
<keyword evidence="4" id="KW-0804">Transcription</keyword>
<dbReference type="PANTHER" id="PTHR34294">
    <property type="entry name" value="TRANSCRIPTIONAL REGULATOR-RELATED"/>
    <property type="match status" value="1"/>
</dbReference>
<evidence type="ECO:0000256" key="3">
    <source>
        <dbReference type="ARBA" id="ARBA00023125"/>
    </source>
</evidence>
<proteinExistence type="inferred from homology"/>
<dbReference type="InterPro" id="IPR036388">
    <property type="entry name" value="WH-like_DNA-bd_sf"/>
</dbReference>
<dbReference type="Gene3D" id="1.10.10.10">
    <property type="entry name" value="Winged helix-like DNA-binding domain superfamily/Winged helix DNA-binding domain"/>
    <property type="match status" value="1"/>
</dbReference>
<keyword evidence="3" id="KW-0238">DNA-binding</keyword>
<sequence length="317" mass="33616">MTLRAPLISSDQKVKAAWLYHVEGLTQEQIAAQMSLSRVKVMRLLAECLTEGLITIRINQTAAGHVALERRLERAFGFDSAVVFPASDSAEGLEKGLAHALADVLDQSVAPGMTLAVGSGHTLFHSLRHLEPRPPGPGAVVGLVGALAHSGWINPSSVAMRLGEVFGVSSHQIPAPVLVDDESLAARLWQQQPLRETRARALAADLAVLTVGSHSPQATVFRHGLIPPEHFDSLREAGAVANMLCRFIDAGGREVDHPINRCVMSLDLNAVARIPHIILAAAGAQRLPAIRAAIRAVPVSVLITDEGCAAALLDGQP</sequence>
<keyword evidence="7" id="KW-1185">Reference proteome</keyword>
<dbReference type="GO" id="GO:0030246">
    <property type="term" value="F:carbohydrate binding"/>
    <property type="evidence" value="ECO:0007669"/>
    <property type="project" value="InterPro"/>
</dbReference>
<dbReference type="SUPFAM" id="SSF100950">
    <property type="entry name" value="NagB/RpiA/CoA transferase-like"/>
    <property type="match status" value="1"/>
</dbReference>
<evidence type="ECO:0000256" key="2">
    <source>
        <dbReference type="ARBA" id="ARBA00023015"/>
    </source>
</evidence>
<dbReference type="InterPro" id="IPR007324">
    <property type="entry name" value="Sugar-bd_dom_put"/>
</dbReference>
<dbReference type="GO" id="GO:0003677">
    <property type="term" value="F:DNA binding"/>
    <property type="evidence" value="ECO:0007669"/>
    <property type="project" value="UniProtKB-KW"/>
</dbReference>
<dbReference type="Pfam" id="PF04198">
    <property type="entry name" value="Sugar-bind"/>
    <property type="match status" value="1"/>
</dbReference>
<organism evidence="6 7">
    <name type="scientific">Pseudogemmobacter humi</name>
    <dbReference type="NCBI Taxonomy" id="2483812"/>
    <lineage>
        <taxon>Bacteria</taxon>
        <taxon>Pseudomonadati</taxon>
        <taxon>Pseudomonadota</taxon>
        <taxon>Alphaproteobacteria</taxon>
        <taxon>Rhodobacterales</taxon>
        <taxon>Paracoccaceae</taxon>
        <taxon>Pseudogemmobacter</taxon>
    </lineage>
</organism>
<dbReference type="Gene3D" id="3.40.50.1360">
    <property type="match status" value="1"/>
</dbReference>
<reference evidence="6 7" key="1">
    <citation type="submission" date="2018-11" db="EMBL/GenBank/DDBJ databases">
        <authorList>
            <person name="Criscuolo A."/>
        </authorList>
    </citation>
    <scope>NUCLEOTIDE SEQUENCE [LARGE SCALE GENOMIC DNA]</scope>
    <source>
        <strain evidence="6">ACIP111625</strain>
    </source>
</reference>
<dbReference type="EMBL" id="UXAW01000120">
    <property type="protein sequence ID" value="VDC33645.1"/>
    <property type="molecule type" value="Genomic_DNA"/>
</dbReference>
<evidence type="ECO:0000313" key="7">
    <source>
        <dbReference type="Proteomes" id="UP000277498"/>
    </source>
</evidence>
<evidence type="ECO:0000256" key="4">
    <source>
        <dbReference type="ARBA" id="ARBA00023163"/>
    </source>
</evidence>
<dbReference type="Proteomes" id="UP000277498">
    <property type="component" value="Unassembled WGS sequence"/>
</dbReference>
<evidence type="ECO:0000313" key="6">
    <source>
        <dbReference type="EMBL" id="VDC33645.1"/>
    </source>
</evidence>
<dbReference type="AlphaFoldDB" id="A0A3P5XTM0"/>
<keyword evidence="2" id="KW-0805">Transcription regulation</keyword>
<protein>
    <submittedName>
        <fullName evidence="6">Transcriptional regulator LsrR</fullName>
    </submittedName>
</protein>
<evidence type="ECO:0000256" key="1">
    <source>
        <dbReference type="ARBA" id="ARBA00010466"/>
    </source>
</evidence>
<dbReference type="PANTHER" id="PTHR34294:SF1">
    <property type="entry name" value="TRANSCRIPTIONAL REGULATOR LSRR"/>
    <property type="match status" value="1"/>
</dbReference>
<dbReference type="InterPro" id="IPR037171">
    <property type="entry name" value="NagB/RpiA_transferase-like"/>
</dbReference>
<evidence type="ECO:0000259" key="5">
    <source>
        <dbReference type="Pfam" id="PF04198"/>
    </source>
</evidence>
<gene>
    <name evidence="6" type="primary">lsrR_2</name>
    <name evidence="6" type="ORF">XINFAN_03955</name>
</gene>
<accession>A0A3P5XTM0</accession>
<dbReference type="InterPro" id="IPR051054">
    <property type="entry name" value="SorC_transcr_regulators"/>
</dbReference>
<name>A0A3P5XTM0_9RHOB</name>
<feature type="domain" description="Sugar-binding" evidence="5">
    <location>
        <begin position="64"/>
        <end position="313"/>
    </location>
</feature>